<keyword evidence="1" id="KW-0812">Transmembrane</keyword>
<keyword evidence="1" id="KW-1133">Transmembrane helix</keyword>
<dbReference type="RefSeq" id="WP_196913058.1">
    <property type="nucleotide sequence ID" value="NZ_JADTFC010000049.1"/>
</dbReference>
<gene>
    <name evidence="2" type="ORF">I5I61_18620</name>
</gene>
<keyword evidence="3" id="KW-1185">Reference proteome</keyword>
<dbReference type="Proteomes" id="UP000608450">
    <property type="component" value="Unassembled WGS sequence"/>
</dbReference>
<name>A0ABS0KQ05_PSENT</name>
<organism evidence="2 3">
    <name type="scientific">Pseudomonas nitroreducens</name>
    <dbReference type="NCBI Taxonomy" id="46680"/>
    <lineage>
        <taxon>Bacteria</taxon>
        <taxon>Pseudomonadati</taxon>
        <taxon>Pseudomonadota</taxon>
        <taxon>Gammaproteobacteria</taxon>
        <taxon>Pseudomonadales</taxon>
        <taxon>Pseudomonadaceae</taxon>
        <taxon>Pseudomonas</taxon>
    </lineage>
</organism>
<sequence>MDDIQILPLETPVPMPPFTHSPRRNSLLEFLRTVAWHSWAILRFKHQGEGLGKLTRRQQAWLIMVATLVVVTATYLAPGIKDAKHIALTGLWFVALTMMIKPSGPRALEGWTCLFLVTEPVCLVIRYLPAGGALDPVLSAWVLGAGIFFVWRCDTRKDGAGRDQA</sequence>
<evidence type="ECO:0000313" key="2">
    <source>
        <dbReference type="EMBL" id="MBG6289472.1"/>
    </source>
</evidence>
<reference evidence="2 3" key="1">
    <citation type="submission" date="2020-11" db="EMBL/GenBank/DDBJ databases">
        <title>Enhanced detection system for hospital associated transmission using whole genome sequencing surveillance.</title>
        <authorList>
            <person name="Harrison L.H."/>
            <person name="Van Tyne D."/>
            <person name="Marsh J.W."/>
            <person name="Griffith M.P."/>
            <person name="Snyder D.J."/>
            <person name="Cooper V.S."/>
            <person name="Mustapha M."/>
        </authorList>
    </citation>
    <scope>NUCLEOTIDE SEQUENCE [LARGE SCALE GENOMIC DNA]</scope>
    <source>
        <strain evidence="2 3">PSA00705</strain>
    </source>
</reference>
<proteinExistence type="predicted"/>
<protein>
    <submittedName>
        <fullName evidence="2">Uncharacterized protein</fullName>
    </submittedName>
</protein>
<feature type="transmembrane region" description="Helical" evidence="1">
    <location>
        <begin position="133"/>
        <end position="151"/>
    </location>
</feature>
<evidence type="ECO:0000256" key="1">
    <source>
        <dbReference type="SAM" id="Phobius"/>
    </source>
</evidence>
<accession>A0ABS0KQ05</accession>
<comment type="caution">
    <text evidence="2">The sequence shown here is derived from an EMBL/GenBank/DDBJ whole genome shotgun (WGS) entry which is preliminary data.</text>
</comment>
<feature type="transmembrane region" description="Helical" evidence="1">
    <location>
        <begin position="83"/>
        <end position="100"/>
    </location>
</feature>
<dbReference type="EMBL" id="JADTFC010000049">
    <property type="protein sequence ID" value="MBG6289472.1"/>
    <property type="molecule type" value="Genomic_DNA"/>
</dbReference>
<feature type="transmembrane region" description="Helical" evidence="1">
    <location>
        <begin position="60"/>
        <end position="77"/>
    </location>
</feature>
<evidence type="ECO:0000313" key="3">
    <source>
        <dbReference type="Proteomes" id="UP000608450"/>
    </source>
</evidence>
<keyword evidence="1" id="KW-0472">Membrane</keyword>